<dbReference type="InterPro" id="IPR017853">
    <property type="entry name" value="GH"/>
</dbReference>
<evidence type="ECO:0000256" key="1">
    <source>
        <dbReference type="ARBA" id="ARBA00003014"/>
    </source>
</evidence>
<keyword evidence="8" id="KW-0326">Glycosidase</keyword>
<evidence type="ECO:0000256" key="10">
    <source>
        <dbReference type="ARBA" id="ARBA00032797"/>
    </source>
</evidence>
<dbReference type="Pfam" id="PF00232">
    <property type="entry name" value="Glyco_hydro_1"/>
    <property type="match status" value="2"/>
</dbReference>
<dbReference type="Proteomes" id="UP000266723">
    <property type="component" value="Unassembled WGS sequence"/>
</dbReference>
<dbReference type="Gene3D" id="3.20.20.80">
    <property type="entry name" value="Glycosidases"/>
    <property type="match status" value="3"/>
</dbReference>
<dbReference type="InterPro" id="IPR001360">
    <property type="entry name" value="Glyco_hydro_1"/>
</dbReference>
<dbReference type="InterPro" id="IPR018120">
    <property type="entry name" value="Glyco_hydro_1_AS"/>
</dbReference>
<keyword evidence="6" id="KW-0926">Vacuole</keyword>
<dbReference type="EMBL" id="QGKV02001507">
    <property type="protein sequence ID" value="KAF3532356.1"/>
    <property type="molecule type" value="Genomic_DNA"/>
</dbReference>
<comment type="subcellular location">
    <subcellularLocation>
        <location evidence="2">Vacuole</location>
    </subcellularLocation>
</comment>
<reference evidence="14 15" key="1">
    <citation type="journal article" date="2020" name="BMC Genomics">
        <title>Intraspecific diversification of the crop wild relative Brassica cretica Lam. using demographic model selection.</title>
        <authorList>
            <person name="Kioukis A."/>
            <person name="Michalopoulou V.A."/>
            <person name="Briers L."/>
            <person name="Pirintsos S."/>
            <person name="Studholme D.J."/>
            <person name="Pavlidis P."/>
            <person name="Sarris P.F."/>
        </authorList>
    </citation>
    <scope>NUCLEOTIDE SEQUENCE [LARGE SCALE GENOMIC DNA]</scope>
    <source>
        <strain evidence="15">cv. PFS-1207/04</strain>
    </source>
</reference>
<evidence type="ECO:0000256" key="6">
    <source>
        <dbReference type="ARBA" id="ARBA00022554"/>
    </source>
</evidence>
<evidence type="ECO:0000256" key="4">
    <source>
        <dbReference type="ARBA" id="ARBA00011738"/>
    </source>
</evidence>
<keyword evidence="15" id="KW-1185">Reference proteome</keyword>
<comment type="similarity">
    <text evidence="3 13">Belongs to the glycosyl hydrolase 1 family.</text>
</comment>
<keyword evidence="7" id="KW-0378">Hydrolase</keyword>
<evidence type="ECO:0000313" key="15">
    <source>
        <dbReference type="Proteomes" id="UP000266723"/>
    </source>
</evidence>
<gene>
    <name evidence="14" type="ORF">DY000_02043762</name>
</gene>
<sequence length="735" mass="82907">MNIVALLVKVAGLFATITVGANAFSYTRFRRRNLGKIRSPIDESKEVLADFNSHEHKEGKFFFGLATAPAHSEDELDDAWLQFAKETPSSPSDAVPGSEAANRKKIKLAVGAITKGLAKNKHIKEVKAASAADDDKPPANNVAAWHNAPHAEDRLKFWSDPDKEVKLAKETGVTVFRMGIDWSRIMPKEPTEGIKEAVDYEALEHYKWILNRVRSNGMKEGKFFFGLATAPAHSEDELDDAWLQFAKETPSSPSDAVPGSEAANRKKIKLAVGAITKGLAKNKHIKEVKAASAADDDKPPANNVAAWHNAPHAEDRLKFWSDPDKEVKLAKETGVTVFRMGIDWSRIMPKEPTEGIKEAVDYEALEHYKWILNRVRSNGMKVMLTLFHHSLPPWAADYGGWKIEKTVDYFMDFTRLVVDSLFELVDSWVTFNEPHVFTLLTYMCGSWPGNNPDFMEMATSTLPMGAVTISNSLTVYPYIDSISKKLDFIGINYYGQESVCGVGIKLVETDEYSESGRGIYPDGLYRVLLMLHERYKHLKIPFIVTENGVSDETDVIRRPYLIEHLLALYAAMLKGVPVLGYIFWTVSDNWEWADGYGPKFGLVAVDRSNNLARTLRPSYHLFSKIVKSGKITRKDRSLAWNELQRAAKSGKLRPFYRAVDNNGLMYADGLDKPQWRPYVDRDWRFGQYQVDGLQDPLSRVARVLLIWPLIMNKRIRKVKVKHTDETGAAYASPFN</sequence>
<feature type="active site" description="Nucleophile" evidence="12">
    <location>
        <position position="546"/>
    </location>
</feature>
<dbReference type="PROSITE" id="PS00572">
    <property type="entry name" value="GLYCOSYL_HYDROL_F1_1"/>
    <property type="match status" value="1"/>
</dbReference>
<proteinExistence type="inferred from homology"/>
<evidence type="ECO:0000256" key="9">
    <source>
        <dbReference type="ARBA" id="ARBA00032643"/>
    </source>
</evidence>
<dbReference type="EC" id="3.2.1.147" evidence="5"/>
<comment type="function">
    <text evidence="1">Degradation of glucosinolates (glucose residue linked by a thioglucoside bound to an amino acid derivative) to glucose, sulfate and any of the products: thiocyanates, isothiocyanates, nitriles, epithionitriles or oxazolidine-2-thiones.</text>
</comment>
<evidence type="ECO:0000256" key="7">
    <source>
        <dbReference type="ARBA" id="ARBA00022801"/>
    </source>
</evidence>
<comment type="subunit">
    <text evidence="4">Homodimer.</text>
</comment>
<evidence type="ECO:0000256" key="2">
    <source>
        <dbReference type="ARBA" id="ARBA00004116"/>
    </source>
</evidence>
<organism evidence="14 15">
    <name type="scientific">Brassica cretica</name>
    <name type="common">Mustard</name>
    <dbReference type="NCBI Taxonomy" id="69181"/>
    <lineage>
        <taxon>Eukaryota</taxon>
        <taxon>Viridiplantae</taxon>
        <taxon>Streptophyta</taxon>
        <taxon>Embryophyta</taxon>
        <taxon>Tracheophyta</taxon>
        <taxon>Spermatophyta</taxon>
        <taxon>Magnoliopsida</taxon>
        <taxon>eudicotyledons</taxon>
        <taxon>Gunneridae</taxon>
        <taxon>Pentapetalae</taxon>
        <taxon>rosids</taxon>
        <taxon>malvids</taxon>
        <taxon>Brassicales</taxon>
        <taxon>Brassicaceae</taxon>
        <taxon>Brassiceae</taxon>
        <taxon>Brassica</taxon>
    </lineage>
</organism>
<evidence type="ECO:0000256" key="12">
    <source>
        <dbReference type="PROSITE-ProRule" id="PRU10055"/>
    </source>
</evidence>
<dbReference type="SUPFAM" id="SSF51445">
    <property type="entry name" value="(Trans)glycosidases"/>
    <property type="match status" value="2"/>
</dbReference>
<dbReference type="PANTHER" id="PTHR10353:SF209">
    <property type="entry name" value="GALACTOLIPID GALACTOSYLTRANSFERASE SFR2, CHLOROPLASTIC"/>
    <property type="match status" value="1"/>
</dbReference>
<evidence type="ECO:0000256" key="8">
    <source>
        <dbReference type="ARBA" id="ARBA00023295"/>
    </source>
</evidence>
<evidence type="ECO:0000313" key="14">
    <source>
        <dbReference type="EMBL" id="KAF3532356.1"/>
    </source>
</evidence>
<evidence type="ECO:0000256" key="3">
    <source>
        <dbReference type="ARBA" id="ARBA00010838"/>
    </source>
</evidence>
<dbReference type="PANTHER" id="PTHR10353">
    <property type="entry name" value="GLYCOSYL HYDROLASE"/>
    <property type="match status" value="1"/>
</dbReference>
<protein>
    <recommendedName>
        <fullName evidence="5">thioglucosidase</fullName>
        <ecNumber evidence="5">3.2.1.147</ecNumber>
    </recommendedName>
    <alternativeName>
        <fullName evidence="9">Sinigrinase</fullName>
    </alternativeName>
    <alternativeName>
        <fullName evidence="10">Thioglucosidase</fullName>
    </alternativeName>
</protein>
<comment type="caution">
    <text evidence="14">The sequence shown here is derived from an EMBL/GenBank/DDBJ whole genome shotgun (WGS) entry which is preliminary data.</text>
</comment>
<name>A0ABQ7BJS9_BRACR</name>
<evidence type="ECO:0000256" key="13">
    <source>
        <dbReference type="RuleBase" id="RU003690"/>
    </source>
</evidence>
<evidence type="ECO:0000256" key="5">
    <source>
        <dbReference type="ARBA" id="ARBA00012250"/>
    </source>
</evidence>
<evidence type="ECO:0000256" key="11">
    <source>
        <dbReference type="ARBA" id="ARBA00034026"/>
    </source>
</evidence>
<comment type="catalytic activity">
    <reaction evidence="11">
        <text>a thioglucoside + H2O = a sugar + a thiol.</text>
        <dbReference type="EC" id="3.2.1.147"/>
    </reaction>
</comment>
<accession>A0ABQ7BJS9</accession>
<dbReference type="PRINTS" id="PR00131">
    <property type="entry name" value="GLHYDRLASE1"/>
</dbReference>